<dbReference type="InterPro" id="IPR050628">
    <property type="entry name" value="SNF2_RAD54_helicase_TF"/>
</dbReference>
<comment type="caution">
    <text evidence="7">The sequence shown here is derived from an EMBL/GenBank/DDBJ whole genome shotgun (WGS) entry which is preliminary data.</text>
</comment>
<feature type="compositionally biased region" description="Low complexity" evidence="4">
    <location>
        <begin position="92"/>
        <end position="101"/>
    </location>
</feature>
<evidence type="ECO:0000313" key="8">
    <source>
        <dbReference type="Proteomes" id="UP001437256"/>
    </source>
</evidence>
<dbReference type="Gene3D" id="3.40.50.300">
    <property type="entry name" value="P-loop containing nucleotide triphosphate hydrolases"/>
    <property type="match status" value="1"/>
</dbReference>
<dbReference type="Gene3D" id="3.40.50.10810">
    <property type="entry name" value="Tandem AAA-ATPase domain"/>
    <property type="match status" value="2"/>
</dbReference>
<evidence type="ECO:0000259" key="6">
    <source>
        <dbReference type="PROSITE" id="PS51194"/>
    </source>
</evidence>
<feature type="compositionally biased region" description="Polar residues" evidence="4">
    <location>
        <begin position="43"/>
        <end position="56"/>
    </location>
</feature>
<dbReference type="PROSITE" id="PS51194">
    <property type="entry name" value="HELICASE_CTER"/>
    <property type="match status" value="1"/>
</dbReference>
<dbReference type="PANTHER" id="PTHR45626">
    <property type="entry name" value="TRANSCRIPTION TERMINATION FACTOR 2-RELATED"/>
    <property type="match status" value="1"/>
</dbReference>
<dbReference type="InterPro" id="IPR049730">
    <property type="entry name" value="SNF2/RAD54-like_C"/>
</dbReference>
<feature type="domain" description="Helicase ATP-binding" evidence="5">
    <location>
        <begin position="218"/>
        <end position="443"/>
    </location>
</feature>
<evidence type="ECO:0000256" key="4">
    <source>
        <dbReference type="SAM" id="MobiDB-lite"/>
    </source>
</evidence>
<dbReference type="InterPro" id="IPR027417">
    <property type="entry name" value="P-loop_NTPase"/>
</dbReference>
<dbReference type="PANTHER" id="PTHR45626:SF16">
    <property type="entry name" value="ATP-DEPENDENT HELICASE ULS1"/>
    <property type="match status" value="1"/>
</dbReference>
<dbReference type="PROSITE" id="PS51192">
    <property type="entry name" value="HELICASE_ATP_BIND_1"/>
    <property type="match status" value="1"/>
</dbReference>
<feature type="compositionally biased region" description="Low complexity" evidence="4">
    <location>
        <begin position="67"/>
        <end position="78"/>
    </location>
</feature>
<evidence type="ECO:0000256" key="3">
    <source>
        <dbReference type="ARBA" id="ARBA00022840"/>
    </source>
</evidence>
<evidence type="ECO:0000313" key="7">
    <source>
        <dbReference type="EMBL" id="KAL0062526.1"/>
    </source>
</evidence>
<gene>
    <name evidence="7" type="ORF">AAF712_010565</name>
</gene>
<name>A0ABR2ZLE6_9AGAR</name>
<evidence type="ECO:0000256" key="1">
    <source>
        <dbReference type="ARBA" id="ARBA00022741"/>
    </source>
</evidence>
<feature type="domain" description="Helicase C-terminal" evidence="6">
    <location>
        <begin position="667"/>
        <end position="822"/>
    </location>
</feature>
<reference evidence="7 8" key="1">
    <citation type="submission" date="2024-05" db="EMBL/GenBank/DDBJ databases">
        <title>A draft genome resource for the thread blight pathogen Marasmius tenuissimus strain MS-2.</title>
        <authorList>
            <person name="Yulfo-Soto G.E."/>
            <person name="Baruah I.K."/>
            <person name="Amoako-Attah I."/>
            <person name="Bukari Y."/>
            <person name="Meinhardt L.W."/>
            <person name="Bailey B.A."/>
            <person name="Cohen S.P."/>
        </authorList>
    </citation>
    <scope>NUCLEOTIDE SEQUENCE [LARGE SCALE GENOMIC DNA]</scope>
    <source>
        <strain evidence="7 8">MS-2</strain>
    </source>
</reference>
<keyword evidence="1" id="KW-0547">Nucleotide-binding</keyword>
<dbReference type="SMART" id="SM00490">
    <property type="entry name" value="HELICc"/>
    <property type="match status" value="1"/>
</dbReference>
<dbReference type="Pfam" id="PF00271">
    <property type="entry name" value="Helicase_C"/>
    <property type="match status" value="1"/>
</dbReference>
<sequence>MSVPLQVPLDEAMDVDTPVSRRVADPRTPARTSSAGARARNMLASSSPATSGTINNRSIPTPPVTPAPSSRSAPRRSPQTVPRANPGRGRPRLSASTPSSRRAPRRSEPTRSGGYYPTFEDYNNQGDYSSDSSDDESMRPENRVEEISQDHVDEVETPPGLEIGMSTEQIEEYALQMCDMQRPPNTETTPTSATFADLGGHPLMPHQRKGVDWMIFRENVEGKKMGGILADDTGLGKTIQACALIKHDRTKNPVDTQHHPTLVVLPPSLVFQWQEECAKFVPDLKVVIHGSGNKKKIKDLLMADIVLTTYGVVRNEYTEYRFSTDTYQSHWFINDGGFLMKTAKKTVGKAGKRRTTDETLRDGLFRVKWRRVFLDEAHLIKNHKTNQAQACCALQTTFKWCLSATPLYVFPSDPQARPILTPGTPSQNTVMDLYSLFRFLNVKPYNDVNWFKENIDGPIRRKNGTGLIGFEHGKAMKKLQLCLSRILIRRDKHGQTDGVKHLDVNPYIVHCNPAENRLSEDETRIYEALQARFSSILHQSTQDPRGEGGSRDGKLGLSTHCIFVLILRLRQACLHPQLLLDKYKMDAQDILKRVNEENENDGNGGAAEQGAEQEFAGEDERQNCKLCGVKFTELRENIQTHKEACRSTLELLARYGESLGERPMSERVRQVMGIIRSVPAGEKVIVFSQFRRMLDVLQPFLRDEGLSYVRYDGTLKEDEREKALEAVRKPRGAKIILMSMKAGGVGLNLPQCNHVILTDIWWNPAIEEQAIGRAHRKGQAKQVHVYRLVAEGTIESRMLALQEEKRELVRVALSKDQLAEIKSLTRDEVISLITGRLPGSSDTNMLTIVRSSWRV</sequence>
<evidence type="ECO:0000259" key="5">
    <source>
        <dbReference type="PROSITE" id="PS51192"/>
    </source>
</evidence>
<keyword evidence="3" id="KW-0067">ATP-binding</keyword>
<dbReference type="EMBL" id="JBBXMP010000102">
    <property type="protein sequence ID" value="KAL0062526.1"/>
    <property type="molecule type" value="Genomic_DNA"/>
</dbReference>
<dbReference type="Proteomes" id="UP001437256">
    <property type="component" value="Unassembled WGS sequence"/>
</dbReference>
<dbReference type="InterPro" id="IPR000330">
    <property type="entry name" value="SNF2_N"/>
</dbReference>
<keyword evidence="2" id="KW-0378">Hydrolase</keyword>
<feature type="compositionally biased region" description="Basic and acidic residues" evidence="4">
    <location>
        <begin position="136"/>
        <end position="154"/>
    </location>
</feature>
<feature type="region of interest" description="Disordered" evidence="4">
    <location>
        <begin position="597"/>
        <end position="616"/>
    </location>
</feature>
<dbReference type="SMART" id="SM00487">
    <property type="entry name" value="DEXDc"/>
    <property type="match status" value="1"/>
</dbReference>
<feature type="region of interest" description="Disordered" evidence="4">
    <location>
        <begin position="1"/>
        <end position="160"/>
    </location>
</feature>
<dbReference type="CDD" id="cd18793">
    <property type="entry name" value="SF2_C_SNF"/>
    <property type="match status" value="1"/>
</dbReference>
<evidence type="ECO:0000256" key="2">
    <source>
        <dbReference type="ARBA" id="ARBA00022801"/>
    </source>
</evidence>
<dbReference type="InterPro" id="IPR001650">
    <property type="entry name" value="Helicase_C-like"/>
</dbReference>
<dbReference type="Pfam" id="PF00176">
    <property type="entry name" value="SNF2-rel_dom"/>
    <property type="match status" value="2"/>
</dbReference>
<proteinExistence type="predicted"/>
<dbReference type="InterPro" id="IPR014001">
    <property type="entry name" value="Helicase_ATP-bd"/>
</dbReference>
<dbReference type="SUPFAM" id="SSF52540">
    <property type="entry name" value="P-loop containing nucleoside triphosphate hydrolases"/>
    <property type="match status" value="2"/>
</dbReference>
<protein>
    <submittedName>
        <fullName evidence="7">Uncharacterized protein</fullName>
    </submittedName>
</protein>
<accession>A0ABR2ZLE6</accession>
<dbReference type="InterPro" id="IPR038718">
    <property type="entry name" value="SNF2-like_sf"/>
</dbReference>
<dbReference type="CDD" id="cd18008">
    <property type="entry name" value="DEXDc_SHPRH-like"/>
    <property type="match status" value="1"/>
</dbReference>
<organism evidence="7 8">
    <name type="scientific">Marasmius tenuissimus</name>
    <dbReference type="NCBI Taxonomy" id="585030"/>
    <lineage>
        <taxon>Eukaryota</taxon>
        <taxon>Fungi</taxon>
        <taxon>Dikarya</taxon>
        <taxon>Basidiomycota</taxon>
        <taxon>Agaricomycotina</taxon>
        <taxon>Agaricomycetes</taxon>
        <taxon>Agaricomycetidae</taxon>
        <taxon>Agaricales</taxon>
        <taxon>Marasmiineae</taxon>
        <taxon>Marasmiaceae</taxon>
        <taxon>Marasmius</taxon>
    </lineage>
</organism>
<keyword evidence="8" id="KW-1185">Reference proteome</keyword>